<dbReference type="EC" id="3.1.3.2" evidence="1"/>
<dbReference type="InterPro" id="IPR036938">
    <property type="entry name" value="PAP2/HPO_sf"/>
</dbReference>
<feature type="domain" description="Phosphatidic acid phosphatase type 2/haloperoxidase" evidence="2">
    <location>
        <begin position="109"/>
        <end position="226"/>
    </location>
</feature>
<dbReference type="AlphaFoldDB" id="A0A916ZRD9"/>
<dbReference type="Gene3D" id="1.20.144.10">
    <property type="entry name" value="Phosphatidic acid phosphatase type 2/haloperoxidase"/>
    <property type="match status" value="1"/>
</dbReference>
<sequence length="251" mass="26235">MDRRIFLLGGAVLIGLAAYAIGTDSAPGYGAPNSPIVDFRIVPPPPAPGSRQDKADRAAIAAAIAGIGSPAWTRARSQVFTTSSAIPHQIGCAIDRQLSPETTPATLRLIEKVRADVRIPSEQAKSFYHRDRPFVGAADTRTCDPLTLGQLGGLTGGTLSHSYPSGHAAYGEAWALAIAQAWPERAAAVTAWGKQFGANRILCRVHWPSDVAAGRKLADAVVARLQSVPAYRADVAAARAELIAAPPATGC</sequence>
<accession>A0A916ZRD9</accession>
<evidence type="ECO:0000313" key="4">
    <source>
        <dbReference type="Proteomes" id="UP000635071"/>
    </source>
</evidence>
<evidence type="ECO:0000259" key="2">
    <source>
        <dbReference type="SMART" id="SM00014"/>
    </source>
</evidence>
<dbReference type="InterPro" id="IPR000326">
    <property type="entry name" value="PAP2/HPO"/>
</dbReference>
<keyword evidence="1" id="KW-0378">Hydrolase</keyword>
<dbReference type="GO" id="GO:0030288">
    <property type="term" value="C:outer membrane-bounded periplasmic space"/>
    <property type="evidence" value="ECO:0007669"/>
    <property type="project" value="InterPro"/>
</dbReference>
<gene>
    <name evidence="3" type="primary">phoC</name>
    <name evidence="3" type="ORF">GCM10011529_15740</name>
</gene>
<comment type="catalytic activity">
    <reaction evidence="1">
        <text>a phosphate monoester + H2O = an alcohol + phosphate</text>
        <dbReference type="Rhea" id="RHEA:15017"/>
        <dbReference type="ChEBI" id="CHEBI:15377"/>
        <dbReference type="ChEBI" id="CHEBI:30879"/>
        <dbReference type="ChEBI" id="CHEBI:43474"/>
        <dbReference type="ChEBI" id="CHEBI:67140"/>
        <dbReference type="EC" id="3.1.3.2"/>
    </reaction>
</comment>
<protein>
    <recommendedName>
        <fullName evidence="1">Acid phosphatase</fullName>
        <ecNumber evidence="1">3.1.3.2</ecNumber>
    </recommendedName>
</protein>
<reference evidence="3" key="1">
    <citation type="journal article" date="2014" name="Int. J. Syst. Evol. Microbiol.">
        <title>Complete genome sequence of Corynebacterium casei LMG S-19264T (=DSM 44701T), isolated from a smear-ripened cheese.</title>
        <authorList>
            <consortium name="US DOE Joint Genome Institute (JGI-PGF)"/>
            <person name="Walter F."/>
            <person name="Albersmeier A."/>
            <person name="Kalinowski J."/>
            <person name="Ruckert C."/>
        </authorList>
    </citation>
    <scope>NUCLEOTIDE SEQUENCE</scope>
    <source>
        <strain evidence="3">CGMCC 1.15519</strain>
    </source>
</reference>
<dbReference type="SMART" id="SM00014">
    <property type="entry name" value="acidPPc"/>
    <property type="match status" value="1"/>
</dbReference>
<dbReference type="GO" id="GO:0003993">
    <property type="term" value="F:acid phosphatase activity"/>
    <property type="evidence" value="ECO:0007669"/>
    <property type="project" value="UniProtKB-EC"/>
</dbReference>
<dbReference type="Proteomes" id="UP000635071">
    <property type="component" value="Unassembled WGS sequence"/>
</dbReference>
<dbReference type="InterPro" id="IPR001011">
    <property type="entry name" value="Acid_Pase_classA_bac"/>
</dbReference>
<dbReference type="RefSeq" id="WP_188762376.1">
    <property type="nucleotide sequence ID" value="NZ_BMJM01000004.1"/>
</dbReference>
<name>A0A916ZRD9_9SPHN</name>
<evidence type="ECO:0000313" key="3">
    <source>
        <dbReference type="EMBL" id="GGE10238.1"/>
    </source>
</evidence>
<dbReference type="EMBL" id="BMJM01000004">
    <property type="protein sequence ID" value="GGE10238.1"/>
    <property type="molecule type" value="Genomic_DNA"/>
</dbReference>
<dbReference type="Pfam" id="PF01569">
    <property type="entry name" value="PAP2"/>
    <property type="match status" value="1"/>
</dbReference>
<reference evidence="3" key="2">
    <citation type="submission" date="2020-09" db="EMBL/GenBank/DDBJ databases">
        <authorList>
            <person name="Sun Q."/>
            <person name="Zhou Y."/>
        </authorList>
    </citation>
    <scope>NUCLEOTIDE SEQUENCE</scope>
    <source>
        <strain evidence="3">CGMCC 1.15519</strain>
    </source>
</reference>
<comment type="similarity">
    <text evidence="1">Belongs to the class A bacterial acid phosphatase family.</text>
</comment>
<dbReference type="SUPFAM" id="SSF48317">
    <property type="entry name" value="Acid phosphatase/Vanadium-dependent haloperoxidase"/>
    <property type="match status" value="1"/>
</dbReference>
<comment type="caution">
    <text evidence="3">The sequence shown here is derived from an EMBL/GenBank/DDBJ whole genome shotgun (WGS) entry which is preliminary data.</text>
</comment>
<organism evidence="3 4">
    <name type="scientific">Sandarakinorhabdus glacialis</name>
    <dbReference type="NCBI Taxonomy" id="1614636"/>
    <lineage>
        <taxon>Bacteria</taxon>
        <taxon>Pseudomonadati</taxon>
        <taxon>Pseudomonadota</taxon>
        <taxon>Alphaproteobacteria</taxon>
        <taxon>Sphingomonadales</taxon>
        <taxon>Sphingosinicellaceae</taxon>
        <taxon>Sandarakinorhabdus</taxon>
    </lineage>
</organism>
<keyword evidence="4" id="KW-1185">Reference proteome</keyword>
<evidence type="ECO:0000256" key="1">
    <source>
        <dbReference type="PIRNR" id="PIRNR000897"/>
    </source>
</evidence>
<proteinExistence type="inferred from homology"/>
<dbReference type="PIRSF" id="PIRSF000897">
    <property type="entry name" value="Acid_Ptase_ClsA"/>
    <property type="match status" value="1"/>
</dbReference>